<dbReference type="FunFam" id="1.10.10.60:FF:000141">
    <property type="entry name" value="TetR family transcriptional regulator"/>
    <property type="match status" value="1"/>
</dbReference>
<evidence type="ECO:0000259" key="5">
    <source>
        <dbReference type="PROSITE" id="PS50977"/>
    </source>
</evidence>
<protein>
    <submittedName>
        <fullName evidence="6">TetR family transcriptional regulator</fullName>
    </submittedName>
</protein>
<proteinExistence type="predicted"/>
<evidence type="ECO:0000313" key="7">
    <source>
        <dbReference type="Proteomes" id="UP001165074"/>
    </source>
</evidence>
<comment type="caution">
    <text evidence="6">The sequence shown here is derived from an EMBL/GenBank/DDBJ whole genome shotgun (WGS) entry which is preliminary data.</text>
</comment>
<dbReference type="AlphaFoldDB" id="A0A9W6SCR8"/>
<dbReference type="Pfam" id="PF00440">
    <property type="entry name" value="TetR_N"/>
    <property type="match status" value="1"/>
</dbReference>
<evidence type="ECO:0000256" key="1">
    <source>
        <dbReference type="ARBA" id="ARBA00023015"/>
    </source>
</evidence>
<keyword evidence="1" id="KW-0805">Transcription regulation</keyword>
<dbReference type="InterPro" id="IPR001647">
    <property type="entry name" value="HTH_TetR"/>
</dbReference>
<dbReference type="InterPro" id="IPR009057">
    <property type="entry name" value="Homeodomain-like_sf"/>
</dbReference>
<dbReference type="Gene3D" id="1.10.357.10">
    <property type="entry name" value="Tetracycline Repressor, domain 2"/>
    <property type="match status" value="1"/>
</dbReference>
<dbReference type="Pfam" id="PF21313">
    <property type="entry name" value="EthR_C"/>
    <property type="match status" value="1"/>
</dbReference>
<dbReference type="PROSITE" id="PS01081">
    <property type="entry name" value="HTH_TETR_1"/>
    <property type="match status" value="1"/>
</dbReference>
<dbReference type="GO" id="GO:0045892">
    <property type="term" value="P:negative regulation of DNA-templated transcription"/>
    <property type="evidence" value="ECO:0007669"/>
    <property type="project" value="UniProtKB-ARBA"/>
</dbReference>
<dbReference type="Gene3D" id="1.10.10.60">
    <property type="entry name" value="Homeodomain-like"/>
    <property type="match status" value="1"/>
</dbReference>
<dbReference type="GO" id="GO:0003700">
    <property type="term" value="F:DNA-binding transcription factor activity"/>
    <property type="evidence" value="ECO:0007669"/>
    <property type="project" value="TreeGrafter"/>
</dbReference>
<dbReference type="InterPro" id="IPR050109">
    <property type="entry name" value="HTH-type_TetR-like_transc_reg"/>
</dbReference>
<dbReference type="SUPFAM" id="SSF46689">
    <property type="entry name" value="Homeodomain-like"/>
    <property type="match status" value="1"/>
</dbReference>
<gene>
    <name evidence="6" type="ORF">Airi02_090870</name>
</gene>
<feature type="DNA-binding region" description="H-T-H motif" evidence="4">
    <location>
        <begin position="35"/>
        <end position="54"/>
    </location>
</feature>
<sequence>MGRRAGAPSKGDRREQALLDAAEVLLEQTGLERMTVDAIARGAGISRGSMYFYFGSKHEVLAALVRRTMAEIRKEASITADDLASSPVGAMERAVKGVEKMWRDHGTVMRAAVEYGAVHPDIGAAWDETVELFTATMRGVLARAGVPDGDGPQEATALARALCWMTERTFYQASRSLDDQLAQAAETSIEVWRRIMTAPAPPGGRAGDAGADSR</sequence>
<evidence type="ECO:0000256" key="2">
    <source>
        <dbReference type="ARBA" id="ARBA00023125"/>
    </source>
</evidence>
<dbReference type="RefSeq" id="WP_285582570.1">
    <property type="nucleotide sequence ID" value="NZ_BSTK01000019.1"/>
</dbReference>
<feature type="domain" description="HTH tetR-type" evidence="5">
    <location>
        <begin position="12"/>
        <end position="72"/>
    </location>
</feature>
<evidence type="ECO:0000256" key="4">
    <source>
        <dbReference type="PROSITE-ProRule" id="PRU00335"/>
    </source>
</evidence>
<dbReference type="Proteomes" id="UP001165074">
    <property type="component" value="Unassembled WGS sequence"/>
</dbReference>
<dbReference type="InterPro" id="IPR049397">
    <property type="entry name" value="EthR_C"/>
</dbReference>
<dbReference type="PROSITE" id="PS50977">
    <property type="entry name" value="HTH_TETR_2"/>
    <property type="match status" value="1"/>
</dbReference>
<dbReference type="InterPro" id="IPR023772">
    <property type="entry name" value="DNA-bd_HTH_TetR-type_CS"/>
</dbReference>
<dbReference type="SUPFAM" id="SSF48498">
    <property type="entry name" value="Tetracyclin repressor-like, C-terminal domain"/>
    <property type="match status" value="1"/>
</dbReference>
<dbReference type="GO" id="GO:0000976">
    <property type="term" value="F:transcription cis-regulatory region binding"/>
    <property type="evidence" value="ECO:0007669"/>
    <property type="project" value="TreeGrafter"/>
</dbReference>
<keyword evidence="2 4" id="KW-0238">DNA-binding</keyword>
<dbReference type="EMBL" id="BSTK01000019">
    <property type="protein sequence ID" value="GLY91158.1"/>
    <property type="molecule type" value="Genomic_DNA"/>
</dbReference>
<dbReference type="PRINTS" id="PR00455">
    <property type="entry name" value="HTHTETR"/>
</dbReference>
<keyword evidence="3" id="KW-0804">Transcription</keyword>
<dbReference type="PANTHER" id="PTHR30055:SF184">
    <property type="entry name" value="HTH-TYPE TRANSCRIPTIONAL REGULATOR ETHR"/>
    <property type="match status" value="1"/>
</dbReference>
<evidence type="ECO:0000313" key="6">
    <source>
        <dbReference type="EMBL" id="GLY91158.1"/>
    </source>
</evidence>
<keyword evidence="7" id="KW-1185">Reference proteome</keyword>
<accession>A0A9W6SCR8</accession>
<dbReference type="PANTHER" id="PTHR30055">
    <property type="entry name" value="HTH-TYPE TRANSCRIPTIONAL REGULATOR RUTR"/>
    <property type="match status" value="1"/>
</dbReference>
<name>A0A9W6SCR8_9ACTN</name>
<evidence type="ECO:0000256" key="3">
    <source>
        <dbReference type="ARBA" id="ARBA00023163"/>
    </source>
</evidence>
<dbReference type="InterPro" id="IPR036271">
    <property type="entry name" value="Tet_transcr_reg_TetR-rel_C_sf"/>
</dbReference>
<reference evidence="6" key="1">
    <citation type="submission" date="2023-03" db="EMBL/GenBank/DDBJ databases">
        <title>Actinoallomurus iriomotensis NBRC 103684.</title>
        <authorList>
            <person name="Ichikawa N."/>
            <person name="Sato H."/>
            <person name="Tonouchi N."/>
        </authorList>
    </citation>
    <scope>NUCLEOTIDE SEQUENCE</scope>
    <source>
        <strain evidence="6">NBRC 103684</strain>
    </source>
</reference>
<organism evidence="6 7">
    <name type="scientific">Actinoallomurus iriomotensis</name>
    <dbReference type="NCBI Taxonomy" id="478107"/>
    <lineage>
        <taxon>Bacteria</taxon>
        <taxon>Bacillati</taxon>
        <taxon>Actinomycetota</taxon>
        <taxon>Actinomycetes</taxon>
        <taxon>Streptosporangiales</taxon>
        <taxon>Thermomonosporaceae</taxon>
        <taxon>Actinoallomurus</taxon>
    </lineage>
</organism>